<dbReference type="AlphaFoldDB" id="A0A9X1P593"/>
<comment type="caution">
    <text evidence="1">The sequence shown here is derived from an EMBL/GenBank/DDBJ whole genome shotgun (WGS) entry which is preliminary data.</text>
</comment>
<protein>
    <recommendedName>
        <fullName evidence="3">Phage tail tube protein, TTP</fullName>
    </recommendedName>
</protein>
<dbReference type="Pfam" id="PF08813">
    <property type="entry name" value="Phage_tail_3"/>
    <property type="match status" value="1"/>
</dbReference>
<organism evidence="1 2">
    <name type="scientific">Jiella avicenniae</name>
    <dbReference type="NCBI Taxonomy" id="2907202"/>
    <lineage>
        <taxon>Bacteria</taxon>
        <taxon>Pseudomonadati</taxon>
        <taxon>Pseudomonadota</taxon>
        <taxon>Alphaproteobacteria</taxon>
        <taxon>Hyphomicrobiales</taxon>
        <taxon>Aurantimonadaceae</taxon>
        <taxon>Jiella</taxon>
    </lineage>
</organism>
<dbReference type="RefSeq" id="WP_233720527.1">
    <property type="nucleotide sequence ID" value="NZ_JAJUWU010000016.1"/>
</dbReference>
<keyword evidence="2" id="KW-1185">Reference proteome</keyword>
<evidence type="ECO:0008006" key="3">
    <source>
        <dbReference type="Google" id="ProtNLM"/>
    </source>
</evidence>
<evidence type="ECO:0000313" key="1">
    <source>
        <dbReference type="EMBL" id="MCE7029538.1"/>
    </source>
</evidence>
<sequence length="146" mass="15513">MPKGISNAKTKISIGGVYADGADLTAVASWTPIGEIVEIGEIGEEVELITKEVIGDAYVRKAKGTRNPGSFEITVLHKPGDAGQTAMRAAQIAATEYTFKIELEDGEQYLFAGLVMSDKRQFGAANEMVATAYQLEVTTPKTTVAA</sequence>
<name>A0A9X1P593_9HYPH</name>
<dbReference type="Proteomes" id="UP001139035">
    <property type="component" value="Unassembled WGS sequence"/>
</dbReference>
<reference evidence="1" key="1">
    <citation type="submission" date="2022-01" db="EMBL/GenBank/DDBJ databases">
        <title>Jiella avicenniae sp. nov., a novel endophytic bacterium isolated from bark of Avicennia marina.</title>
        <authorList>
            <person name="Tuo L."/>
        </authorList>
    </citation>
    <scope>NUCLEOTIDE SEQUENCE</scope>
    <source>
        <strain evidence="1">CBK1P-4</strain>
    </source>
</reference>
<dbReference type="InterPro" id="IPR014918">
    <property type="entry name" value="Phage_tail_3"/>
</dbReference>
<dbReference type="EMBL" id="JAJUWU010000016">
    <property type="protein sequence ID" value="MCE7029538.1"/>
    <property type="molecule type" value="Genomic_DNA"/>
</dbReference>
<evidence type="ECO:0000313" key="2">
    <source>
        <dbReference type="Proteomes" id="UP001139035"/>
    </source>
</evidence>
<gene>
    <name evidence="1" type="ORF">LZD57_16230</name>
</gene>
<proteinExistence type="predicted"/>
<dbReference type="Gene3D" id="4.10.410.40">
    <property type="match status" value="1"/>
</dbReference>
<accession>A0A9X1P593</accession>